<dbReference type="InterPro" id="IPR011989">
    <property type="entry name" value="ARM-like"/>
</dbReference>
<name>A0AAV1DW77_OLDCO</name>
<sequence length="592" mass="68021">MLLYRGQKTCQFSPIRSFRRHKNQLTKHQKELSCTNSGCLFCIMNEPDPSLRRSGLSRCFSRLHQHQVEDDDDDLVITLTGLWKIALANPDDPEFPSLGIFDCMAKLIHKCIKGRKWFARGNNVCIPYYAAHIIGSYTINKERLAEIAVKSNVIPPLMELMKGKFTWVEQRVAVRALGHIASHKSTFKSIAVHEEEIIHLAVKISSTCFDTVCREFLRLKVEERVGYHRDLMSRGQQYGGLEMENQKAEEWASQLQCWSLYLLNCFTVLRISSIDLICKKDFLEELCDMWGGFQSISLFSGVCLIRSICLTKDGRRRIASSRVVIEGLCNLSRSSDEWQRKAVESILLLLQDQETRAEVIDLVLPYMVDLVELKIVKGDRVANVGETITRLLLQDYGRIKFGQMALKKQKSQSALEEIWNLKVERIKRDDMISEEEFRERKIKVGLLKHQGNQKFWAGDAEEAAEKYTEALDLCPLKMKKERIVLYSNRAQCYLLLTEAGLAISDATRAVCLSGSVRPHLKSLWRRSQAYDMLGMARHSLMDCLMFINHKTQFKTKRNIKVPYYAVRMLDKQINATKAVCATSKSEQVGTKR</sequence>
<dbReference type="EMBL" id="OX459123">
    <property type="protein sequence ID" value="CAI9111322.1"/>
    <property type="molecule type" value="Genomic_DNA"/>
</dbReference>
<dbReference type="SUPFAM" id="SSF48452">
    <property type="entry name" value="TPR-like"/>
    <property type="match status" value="1"/>
</dbReference>
<dbReference type="InterPro" id="IPR000225">
    <property type="entry name" value="Armadillo"/>
</dbReference>
<dbReference type="Proteomes" id="UP001161247">
    <property type="component" value="Chromosome 6"/>
</dbReference>
<evidence type="ECO:0000313" key="6">
    <source>
        <dbReference type="EMBL" id="CAI9111322.1"/>
    </source>
</evidence>
<accession>A0AAV1DW77</accession>
<dbReference type="InterPro" id="IPR011990">
    <property type="entry name" value="TPR-like_helical_dom_sf"/>
</dbReference>
<evidence type="ECO:0000313" key="7">
    <source>
        <dbReference type="Proteomes" id="UP001161247"/>
    </source>
</evidence>
<evidence type="ECO:0000256" key="1">
    <source>
        <dbReference type="ARBA" id="ARBA00004161"/>
    </source>
</evidence>
<dbReference type="InterPro" id="IPR016024">
    <property type="entry name" value="ARM-type_fold"/>
</dbReference>
<keyword evidence="4" id="KW-0677">Repeat</keyword>
<evidence type="ECO:0000256" key="2">
    <source>
        <dbReference type="ARBA" id="ARBA00004216"/>
    </source>
</evidence>
<organism evidence="6 7">
    <name type="scientific">Oldenlandia corymbosa var. corymbosa</name>
    <dbReference type="NCBI Taxonomy" id="529605"/>
    <lineage>
        <taxon>Eukaryota</taxon>
        <taxon>Viridiplantae</taxon>
        <taxon>Streptophyta</taxon>
        <taxon>Embryophyta</taxon>
        <taxon>Tracheophyta</taxon>
        <taxon>Spermatophyta</taxon>
        <taxon>Magnoliopsida</taxon>
        <taxon>eudicotyledons</taxon>
        <taxon>Gunneridae</taxon>
        <taxon>Pentapetalae</taxon>
        <taxon>asterids</taxon>
        <taxon>lamiids</taxon>
        <taxon>Gentianales</taxon>
        <taxon>Rubiaceae</taxon>
        <taxon>Rubioideae</taxon>
        <taxon>Spermacoceae</taxon>
        <taxon>Hedyotis-Oldenlandia complex</taxon>
        <taxon>Oldenlandia</taxon>
    </lineage>
</organism>
<comment type="subcellular location">
    <subcellularLocation>
        <location evidence="1">Cytoplasm</location>
        <location evidence="1">Myofibril</location>
        <location evidence="1">Sarcomere</location>
        <location evidence="1">A band</location>
    </subcellularLocation>
    <subcellularLocation>
        <location evidence="2">Cytoplasm</location>
        <location evidence="2">Myofibril</location>
        <location evidence="2">Sarcomere</location>
        <location evidence="2">Z line</location>
    </subcellularLocation>
</comment>
<feature type="domain" description="ARM repeat N-terminal plant" evidence="5">
    <location>
        <begin position="33"/>
        <end position="279"/>
    </location>
</feature>
<evidence type="ECO:0000256" key="3">
    <source>
        <dbReference type="ARBA" id="ARBA00020768"/>
    </source>
</evidence>
<dbReference type="SUPFAM" id="SSF48371">
    <property type="entry name" value="ARM repeat"/>
    <property type="match status" value="1"/>
</dbReference>
<proteinExistence type="predicted"/>
<evidence type="ECO:0000259" key="5">
    <source>
        <dbReference type="Pfam" id="PF26524"/>
    </source>
</evidence>
<evidence type="ECO:0000256" key="4">
    <source>
        <dbReference type="ARBA" id="ARBA00022737"/>
    </source>
</evidence>
<dbReference type="AlphaFoldDB" id="A0AAV1DW77"/>
<protein>
    <recommendedName>
        <fullName evidence="3">Protein unc-45 homolog B</fullName>
    </recommendedName>
</protein>
<dbReference type="PANTHER" id="PTHR46578:SF4">
    <property type="entry name" value="ARM-REPEAT_TETRATRICOPEPTIDE REPEAT (TPR)-LIKE PROTEIN"/>
    <property type="match status" value="1"/>
</dbReference>
<gene>
    <name evidence="6" type="ORF">OLC1_LOCUS18763</name>
</gene>
<dbReference type="SMART" id="SM00185">
    <property type="entry name" value="ARM"/>
    <property type="match status" value="1"/>
</dbReference>
<dbReference type="Gene3D" id="1.25.10.10">
    <property type="entry name" value="Leucine-rich Repeat Variant"/>
    <property type="match status" value="1"/>
</dbReference>
<dbReference type="InterPro" id="IPR058868">
    <property type="entry name" value="ARM_7"/>
</dbReference>
<dbReference type="Pfam" id="PF26524">
    <property type="entry name" value="ARM_7"/>
    <property type="match status" value="1"/>
</dbReference>
<dbReference type="Gene3D" id="1.25.40.10">
    <property type="entry name" value="Tetratricopeptide repeat domain"/>
    <property type="match status" value="1"/>
</dbReference>
<dbReference type="PANTHER" id="PTHR46578">
    <property type="entry name" value="ARM-REPEAT/TETRATRICOPEPTIDE REPEAT (TPR)-LIKE PROTEIN"/>
    <property type="match status" value="1"/>
</dbReference>
<keyword evidence="7" id="KW-1185">Reference proteome</keyword>
<reference evidence="6" key="1">
    <citation type="submission" date="2023-03" db="EMBL/GenBank/DDBJ databases">
        <authorList>
            <person name="Julca I."/>
        </authorList>
    </citation>
    <scope>NUCLEOTIDE SEQUENCE</scope>
</reference>